<accession>A0A8H4RTK0</accession>
<sequence length="204" mass="22594">MISICGRKELVKPSKLYFRFARAQFMSQVPIPSNLPIVKREGEETALLSRAAFEVERSRNGTSSEMREVNSSRSQVRGRGRSLADAGGIWSWNVVEGWLGSAIDSGRITMRGNKPVRVSVRVETVESSTGQANKQRGRGSENIGIGLANRLALEEISALVVWCERIRGGDEEEKMRWDGMGWTQDTRWVFDFRAASGDAGGGSR</sequence>
<dbReference type="AlphaFoldDB" id="A0A8H4RTK0"/>
<dbReference type="Proteomes" id="UP000566819">
    <property type="component" value="Unassembled WGS sequence"/>
</dbReference>
<organism evidence="1 2">
    <name type="scientific">Cudoniella acicularis</name>
    <dbReference type="NCBI Taxonomy" id="354080"/>
    <lineage>
        <taxon>Eukaryota</taxon>
        <taxon>Fungi</taxon>
        <taxon>Dikarya</taxon>
        <taxon>Ascomycota</taxon>
        <taxon>Pezizomycotina</taxon>
        <taxon>Leotiomycetes</taxon>
        <taxon>Helotiales</taxon>
        <taxon>Tricladiaceae</taxon>
        <taxon>Cudoniella</taxon>
    </lineage>
</organism>
<comment type="caution">
    <text evidence="1">The sequence shown here is derived from an EMBL/GenBank/DDBJ whole genome shotgun (WGS) entry which is preliminary data.</text>
</comment>
<gene>
    <name evidence="1" type="ORF">G7Y89_g2378</name>
</gene>
<dbReference type="EMBL" id="JAAMPI010000103">
    <property type="protein sequence ID" value="KAF4635719.1"/>
    <property type="molecule type" value="Genomic_DNA"/>
</dbReference>
<name>A0A8H4RTK0_9HELO</name>
<protein>
    <submittedName>
        <fullName evidence="1">Uncharacterized protein</fullName>
    </submittedName>
</protein>
<reference evidence="1 2" key="1">
    <citation type="submission" date="2020-03" db="EMBL/GenBank/DDBJ databases">
        <title>Draft Genome Sequence of Cudoniella acicularis.</title>
        <authorList>
            <person name="Buettner E."/>
            <person name="Kellner H."/>
        </authorList>
    </citation>
    <scope>NUCLEOTIDE SEQUENCE [LARGE SCALE GENOMIC DNA]</scope>
    <source>
        <strain evidence="1 2">DSM 108380</strain>
    </source>
</reference>
<evidence type="ECO:0000313" key="2">
    <source>
        <dbReference type="Proteomes" id="UP000566819"/>
    </source>
</evidence>
<proteinExistence type="predicted"/>
<keyword evidence="2" id="KW-1185">Reference proteome</keyword>
<evidence type="ECO:0000313" key="1">
    <source>
        <dbReference type="EMBL" id="KAF4635719.1"/>
    </source>
</evidence>